<comment type="caution">
    <text evidence="8">The sequence shown here is derived from an EMBL/GenBank/DDBJ whole genome shotgun (WGS) entry which is preliminary data.</text>
</comment>
<dbReference type="RefSeq" id="WP_204671472.1">
    <property type="nucleotide sequence ID" value="NZ_JACJKQ010000001.1"/>
</dbReference>
<evidence type="ECO:0000256" key="4">
    <source>
        <dbReference type="ARBA" id="ARBA00013208"/>
    </source>
</evidence>
<comment type="similarity">
    <text evidence="3 6">Belongs to the peptidase S26 family.</text>
</comment>
<dbReference type="PANTHER" id="PTHR43390:SF1">
    <property type="entry name" value="CHLOROPLAST PROCESSING PEPTIDASE"/>
    <property type="match status" value="1"/>
</dbReference>
<comment type="catalytic activity">
    <reaction evidence="1 6">
        <text>Cleavage of hydrophobic, N-terminal signal or leader sequences from secreted and periplasmic proteins.</text>
        <dbReference type="EC" id="3.4.21.89"/>
    </reaction>
</comment>
<accession>A0ABT7V6H4</accession>
<keyword evidence="5 6" id="KW-0378">Hydrolase</keyword>
<sequence>MQTHQTSVVRAVVEWVAIFVVVFAFMMLVRAFVIEPYVVPTGSMEQTIQIGDTIMGQKVTVELGIDVKQGDIVIFRNPEATSDHDILVKRVIATEGQTVDLEGGQVYVDGQALDESYTQGESWPLASQAPGVSISYPYTVPEGCIWVMGDNREDSADSRYFGAVPKENLVAVALFRFWPLDRIGLVQ</sequence>
<dbReference type="NCBIfam" id="TIGR02227">
    <property type="entry name" value="sigpep_I_bact"/>
    <property type="match status" value="1"/>
</dbReference>
<evidence type="ECO:0000313" key="9">
    <source>
        <dbReference type="Proteomes" id="UP001529421"/>
    </source>
</evidence>
<dbReference type="Pfam" id="PF10502">
    <property type="entry name" value="Peptidase_S26"/>
    <property type="match status" value="1"/>
</dbReference>
<reference evidence="9" key="1">
    <citation type="submission" date="2023-06" db="EMBL/GenBank/DDBJ databases">
        <title>Identification and characterization of horizontal gene transfer across gut microbiota members of farm animals based on homology search.</title>
        <authorList>
            <person name="Zeman M."/>
            <person name="Kubasova T."/>
            <person name="Jahodarova E."/>
            <person name="Nykrynova M."/>
            <person name="Rychlik I."/>
        </authorList>
    </citation>
    <scope>NUCLEOTIDE SEQUENCE [LARGE SCALE GENOMIC DNA]</scope>
    <source>
        <strain evidence="9">154_Feed</strain>
    </source>
</reference>
<evidence type="ECO:0000256" key="6">
    <source>
        <dbReference type="RuleBase" id="RU362042"/>
    </source>
</evidence>
<dbReference type="PANTHER" id="PTHR43390">
    <property type="entry name" value="SIGNAL PEPTIDASE I"/>
    <property type="match status" value="1"/>
</dbReference>
<evidence type="ECO:0000313" key="8">
    <source>
        <dbReference type="EMBL" id="MDM8273979.1"/>
    </source>
</evidence>
<reference evidence="8 9" key="2">
    <citation type="submission" date="2023-06" db="EMBL/GenBank/DDBJ databases">
        <authorList>
            <person name="Zeman M."/>
            <person name="Kubasova T."/>
            <person name="Jahodarova E."/>
            <person name="Nykrynova M."/>
            <person name="Rychlik I."/>
        </authorList>
    </citation>
    <scope>NUCLEOTIDE SEQUENCE [LARGE SCALE GENOMIC DNA]</scope>
    <source>
        <strain evidence="8 9">154_Feed</strain>
    </source>
</reference>
<name>A0ABT7V6H4_9ACTN</name>
<dbReference type="InterPro" id="IPR000223">
    <property type="entry name" value="Pept_S26A_signal_pept_1"/>
</dbReference>
<dbReference type="InterPro" id="IPR019758">
    <property type="entry name" value="Pept_S26A_signal_pept_1_CS"/>
</dbReference>
<dbReference type="InterPro" id="IPR036286">
    <property type="entry name" value="LexA/Signal_pep-like_sf"/>
</dbReference>
<keyword evidence="6" id="KW-1133">Transmembrane helix</keyword>
<evidence type="ECO:0000256" key="1">
    <source>
        <dbReference type="ARBA" id="ARBA00000677"/>
    </source>
</evidence>
<dbReference type="EMBL" id="JAUDDZ010000001">
    <property type="protein sequence ID" value="MDM8273979.1"/>
    <property type="molecule type" value="Genomic_DNA"/>
</dbReference>
<feature type="transmembrane region" description="Helical" evidence="6">
    <location>
        <begin position="12"/>
        <end position="33"/>
    </location>
</feature>
<dbReference type="InterPro" id="IPR019533">
    <property type="entry name" value="Peptidase_S26"/>
</dbReference>
<dbReference type="SUPFAM" id="SSF51306">
    <property type="entry name" value="LexA/Signal peptidase"/>
    <property type="match status" value="1"/>
</dbReference>
<evidence type="ECO:0000256" key="5">
    <source>
        <dbReference type="ARBA" id="ARBA00022801"/>
    </source>
</evidence>
<keyword evidence="9" id="KW-1185">Reference proteome</keyword>
<keyword evidence="6" id="KW-0812">Transmembrane</keyword>
<dbReference type="PRINTS" id="PR00727">
    <property type="entry name" value="LEADERPTASE"/>
</dbReference>
<comment type="subcellular location">
    <subcellularLocation>
        <location evidence="2">Cell membrane</location>
        <topology evidence="2">Single-pass type II membrane protein</topology>
    </subcellularLocation>
    <subcellularLocation>
        <location evidence="6">Membrane</location>
        <topology evidence="6">Single-pass type II membrane protein</topology>
    </subcellularLocation>
</comment>
<dbReference type="Proteomes" id="UP001529421">
    <property type="component" value="Unassembled WGS sequence"/>
</dbReference>
<dbReference type="GO" id="GO:0009003">
    <property type="term" value="F:signal peptidase activity"/>
    <property type="evidence" value="ECO:0007669"/>
    <property type="project" value="UniProtKB-EC"/>
</dbReference>
<evidence type="ECO:0000256" key="2">
    <source>
        <dbReference type="ARBA" id="ARBA00004401"/>
    </source>
</evidence>
<proteinExistence type="inferred from homology"/>
<dbReference type="CDD" id="cd06530">
    <property type="entry name" value="S26_SPase_I"/>
    <property type="match status" value="1"/>
</dbReference>
<evidence type="ECO:0000256" key="3">
    <source>
        <dbReference type="ARBA" id="ARBA00009370"/>
    </source>
</evidence>
<dbReference type="EC" id="3.4.21.89" evidence="4 6"/>
<protein>
    <recommendedName>
        <fullName evidence="4 6">Signal peptidase I</fullName>
        <ecNumber evidence="4 6">3.4.21.89</ecNumber>
    </recommendedName>
</protein>
<gene>
    <name evidence="8" type="primary">lepB</name>
    <name evidence="8" type="ORF">QUW28_00480</name>
</gene>
<organism evidence="8 9">
    <name type="scientific">Enorma phocaeensis</name>
    <dbReference type="NCBI Taxonomy" id="1871019"/>
    <lineage>
        <taxon>Bacteria</taxon>
        <taxon>Bacillati</taxon>
        <taxon>Actinomycetota</taxon>
        <taxon>Coriobacteriia</taxon>
        <taxon>Coriobacteriales</taxon>
        <taxon>Coriobacteriaceae</taxon>
        <taxon>Enorma</taxon>
    </lineage>
</organism>
<dbReference type="PROSITE" id="PS00761">
    <property type="entry name" value="SPASE_I_3"/>
    <property type="match status" value="1"/>
</dbReference>
<keyword evidence="6" id="KW-0472">Membrane</keyword>
<dbReference type="Gene3D" id="2.10.109.10">
    <property type="entry name" value="Umud Fragment, subunit A"/>
    <property type="match status" value="2"/>
</dbReference>
<keyword evidence="6" id="KW-0645">Protease</keyword>
<feature type="domain" description="Peptidase S26" evidence="7">
    <location>
        <begin position="13"/>
        <end position="178"/>
    </location>
</feature>
<evidence type="ECO:0000259" key="7">
    <source>
        <dbReference type="Pfam" id="PF10502"/>
    </source>
</evidence>